<dbReference type="Pfam" id="PF03473">
    <property type="entry name" value="MOSC"/>
    <property type="match status" value="1"/>
</dbReference>
<dbReference type="PANTHER" id="PTHR36930">
    <property type="entry name" value="METAL-SULFUR CLUSTER BIOSYNTHESIS PROTEINS YUAD-RELATED"/>
    <property type="match status" value="1"/>
</dbReference>
<accession>A0A6A6USC7</accession>
<sequence length="162" mass="16999">MSAPVVHSTHLSSSHSFSKTYTPSITLVPNHGVQGDIHSGPSSDGSTNLRQVHLIAYELLSQLAAYGISVAPGQLGENITTAGLDLLNLPRGTYLYFGDKAIVQVVGVREAGPGIERFRKGLSELVPRGVGVMGMVVGQGDVGDGDTIRVVFPDQRVPLGPV</sequence>
<dbReference type="InterPro" id="IPR052716">
    <property type="entry name" value="MOSC_domain"/>
</dbReference>
<dbReference type="GO" id="GO:0030151">
    <property type="term" value="F:molybdenum ion binding"/>
    <property type="evidence" value="ECO:0007669"/>
    <property type="project" value="InterPro"/>
</dbReference>
<dbReference type="PROSITE" id="PS51340">
    <property type="entry name" value="MOSC"/>
    <property type="match status" value="1"/>
</dbReference>
<reference evidence="2" key="1">
    <citation type="journal article" date="2020" name="Stud. Mycol.">
        <title>101 Dothideomycetes genomes: a test case for predicting lifestyles and emergence of pathogens.</title>
        <authorList>
            <person name="Haridas S."/>
            <person name="Albert R."/>
            <person name="Binder M."/>
            <person name="Bloem J."/>
            <person name="Labutti K."/>
            <person name="Salamov A."/>
            <person name="Andreopoulos B."/>
            <person name="Baker S."/>
            <person name="Barry K."/>
            <person name="Bills G."/>
            <person name="Bluhm B."/>
            <person name="Cannon C."/>
            <person name="Castanera R."/>
            <person name="Culley D."/>
            <person name="Daum C."/>
            <person name="Ezra D."/>
            <person name="Gonzalez J."/>
            <person name="Henrissat B."/>
            <person name="Kuo A."/>
            <person name="Liang C."/>
            <person name="Lipzen A."/>
            <person name="Lutzoni F."/>
            <person name="Magnuson J."/>
            <person name="Mondo S."/>
            <person name="Nolan M."/>
            <person name="Ohm R."/>
            <person name="Pangilinan J."/>
            <person name="Park H.-J."/>
            <person name="Ramirez L."/>
            <person name="Alfaro M."/>
            <person name="Sun H."/>
            <person name="Tritt A."/>
            <person name="Yoshinaga Y."/>
            <person name="Zwiers L.-H."/>
            <person name="Turgeon B."/>
            <person name="Goodwin S."/>
            <person name="Spatafora J."/>
            <person name="Crous P."/>
            <person name="Grigoriev I."/>
        </authorList>
    </citation>
    <scope>NUCLEOTIDE SEQUENCE</scope>
    <source>
        <strain evidence="2">CBS 115976</strain>
    </source>
</reference>
<protein>
    <submittedName>
        <fullName evidence="2">PK beta-barrel-protein domain-containing protein-like protein</fullName>
    </submittedName>
</protein>
<dbReference type="SUPFAM" id="SSF50800">
    <property type="entry name" value="PK beta-barrel domain-like"/>
    <property type="match status" value="1"/>
</dbReference>
<dbReference type="Gene3D" id="2.40.33.20">
    <property type="entry name" value="PK beta-barrel domain-like"/>
    <property type="match status" value="1"/>
</dbReference>
<dbReference type="AlphaFoldDB" id="A0A6A6USC7"/>
<name>A0A6A6USC7_9PEZI</name>
<keyword evidence="3" id="KW-1185">Reference proteome</keyword>
<dbReference type="InterPro" id="IPR005302">
    <property type="entry name" value="MoCF_Sase_C"/>
</dbReference>
<feature type="domain" description="MOSC" evidence="1">
    <location>
        <begin position="20"/>
        <end position="151"/>
    </location>
</feature>
<dbReference type="GO" id="GO:0003824">
    <property type="term" value="F:catalytic activity"/>
    <property type="evidence" value="ECO:0007669"/>
    <property type="project" value="InterPro"/>
</dbReference>
<organism evidence="2 3">
    <name type="scientific">Microthyrium microscopicum</name>
    <dbReference type="NCBI Taxonomy" id="703497"/>
    <lineage>
        <taxon>Eukaryota</taxon>
        <taxon>Fungi</taxon>
        <taxon>Dikarya</taxon>
        <taxon>Ascomycota</taxon>
        <taxon>Pezizomycotina</taxon>
        <taxon>Dothideomycetes</taxon>
        <taxon>Dothideomycetes incertae sedis</taxon>
        <taxon>Microthyriales</taxon>
        <taxon>Microthyriaceae</taxon>
        <taxon>Microthyrium</taxon>
    </lineage>
</organism>
<dbReference type="InterPro" id="IPR011037">
    <property type="entry name" value="Pyrv_Knase-like_insert_dom_sf"/>
</dbReference>
<dbReference type="EMBL" id="MU004230">
    <property type="protein sequence ID" value="KAF2674650.1"/>
    <property type="molecule type" value="Genomic_DNA"/>
</dbReference>
<dbReference type="Proteomes" id="UP000799302">
    <property type="component" value="Unassembled WGS sequence"/>
</dbReference>
<gene>
    <name evidence="2" type="ORF">BT63DRAFT_419934</name>
</gene>
<evidence type="ECO:0000313" key="3">
    <source>
        <dbReference type="Proteomes" id="UP000799302"/>
    </source>
</evidence>
<evidence type="ECO:0000259" key="1">
    <source>
        <dbReference type="PROSITE" id="PS51340"/>
    </source>
</evidence>
<proteinExistence type="predicted"/>
<dbReference type="OrthoDB" id="14384at2759"/>
<evidence type="ECO:0000313" key="2">
    <source>
        <dbReference type="EMBL" id="KAF2674650.1"/>
    </source>
</evidence>
<dbReference type="GO" id="GO:0030170">
    <property type="term" value="F:pyridoxal phosphate binding"/>
    <property type="evidence" value="ECO:0007669"/>
    <property type="project" value="InterPro"/>
</dbReference>
<dbReference type="PANTHER" id="PTHR36930:SF1">
    <property type="entry name" value="MOSC DOMAIN-CONTAINING PROTEIN"/>
    <property type="match status" value="1"/>
</dbReference>